<evidence type="ECO:0000259" key="1">
    <source>
        <dbReference type="SMART" id="SM00382"/>
    </source>
</evidence>
<dbReference type="GO" id="GO:0005524">
    <property type="term" value="F:ATP binding"/>
    <property type="evidence" value="ECO:0007669"/>
    <property type="project" value="InterPro"/>
</dbReference>
<dbReference type="InterPro" id="IPR003959">
    <property type="entry name" value="ATPase_AAA_core"/>
</dbReference>
<dbReference type="RefSeq" id="WP_104422230.1">
    <property type="nucleotide sequence ID" value="NZ_PTIY01000001.1"/>
</dbReference>
<evidence type="ECO:0000313" key="3">
    <source>
        <dbReference type="Proteomes" id="UP000238071"/>
    </source>
</evidence>
<comment type="caution">
    <text evidence="2">The sequence shown here is derived from an EMBL/GenBank/DDBJ whole genome shotgun (WGS) entry which is preliminary data.</text>
</comment>
<feature type="domain" description="AAA+ ATPase" evidence="1">
    <location>
        <begin position="37"/>
        <end position="373"/>
    </location>
</feature>
<dbReference type="InterPro" id="IPR027417">
    <property type="entry name" value="P-loop_NTPase"/>
</dbReference>
<dbReference type="Proteomes" id="UP000238071">
    <property type="component" value="Unassembled WGS sequence"/>
</dbReference>
<dbReference type="InterPro" id="IPR003593">
    <property type="entry name" value="AAA+_ATPase"/>
</dbReference>
<organism evidence="2 3">
    <name type="scientific">Methylobacter tundripaludum</name>
    <dbReference type="NCBI Taxonomy" id="173365"/>
    <lineage>
        <taxon>Bacteria</taxon>
        <taxon>Pseudomonadati</taxon>
        <taxon>Pseudomonadota</taxon>
        <taxon>Gammaproteobacteria</taxon>
        <taxon>Methylococcales</taxon>
        <taxon>Methylococcaceae</taxon>
        <taxon>Methylobacter</taxon>
    </lineage>
</organism>
<evidence type="ECO:0000313" key="2">
    <source>
        <dbReference type="EMBL" id="PPK73852.1"/>
    </source>
</evidence>
<accession>A0A2S6H8N7</accession>
<keyword evidence="3" id="KW-1185">Reference proteome</keyword>
<dbReference type="PANTHER" id="PTHR43581">
    <property type="entry name" value="ATP/GTP PHOSPHATASE"/>
    <property type="match status" value="1"/>
</dbReference>
<proteinExistence type="predicted"/>
<dbReference type="OrthoDB" id="9815944at2"/>
<dbReference type="GO" id="GO:0016887">
    <property type="term" value="F:ATP hydrolysis activity"/>
    <property type="evidence" value="ECO:0007669"/>
    <property type="project" value="InterPro"/>
</dbReference>
<dbReference type="EMBL" id="PTIY01000001">
    <property type="protein sequence ID" value="PPK73852.1"/>
    <property type="molecule type" value="Genomic_DNA"/>
</dbReference>
<protein>
    <submittedName>
        <fullName evidence="2">Putative AbiEii toxin of type IV toxin-antitoxin system</fullName>
    </submittedName>
</protein>
<dbReference type="PANTHER" id="PTHR43581:SF2">
    <property type="entry name" value="EXCINUCLEASE ATPASE SUBUNIT"/>
    <property type="match status" value="1"/>
</dbReference>
<gene>
    <name evidence="2" type="ORF">B0F88_101384</name>
</gene>
<dbReference type="InterPro" id="IPR051396">
    <property type="entry name" value="Bact_Antivir_Def_Nuclease"/>
</dbReference>
<dbReference type="CDD" id="cd00267">
    <property type="entry name" value="ABC_ATPase"/>
    <property type="match status" value="1"/>
</dbReference>
<sequence>MDELRIYEFRPLFLTLDRIGPFRNIHEIDFTDSKHHPCNFYMVVSANGMGKTTALEIFSCLMNLLGKKEISACGHEDLDKKDGRAQLDFWVRLHWQGRDMSIVLSVLAGTIGEEVFLKPWTDDLLTMHSAESWHRLGFRSPVPGRYEAIMSRKDDLLLDLSSTIRASLDGAPEEHFLQPGFHLPTALYFSAYRDIPGISDDNNGSGRNISQPSHWNYRPLYAFDAHSTLWRDSLDNLVIWLKWLENGSFEAAQKLIDEQVFVGTPKRLKGVRKVPPEAQVDAGDGEIHGLDRLSSGEKSLVHLFLRIGAHGTANTIILIDEIDAHLHIRWQHRLYNALEKLAKDHPGFTVIMTTHSTEILRRFTASMNIEKEGLYFGGDLIEQQELN</sequence>
<dbReference type="SMART" id="SM00382">
    <property type="entry name" value="AAA"/>
    <property type="match status" value="1"/>
</dbReference>
<dbReference type="Gene3D" id="3.40.50.300">
    <property type="entry name" value="P-loop containing nucleotide triphosphate hydrolases"/>
    <property type="match status" value="1"/>
</dbReference>
<dbReference type="SUPFAM" id="SSF52540">
    <property type="entry name" value="P-loop containing nucleoside triphosphate hydrolases"/>
    <property type="match status" value="1"/>
</dbReference>
<reference evidence="2 3" key="1">
    <citation type="submission" date="2018-02" db="EMBL/GenBank/DDBJ databases">
        <title>Subsurface microbial communities from deep shales in Ohio and West Virginia, USA.</title>
        <authorList>
            <person name="Wrighton K."/>
        </authorList>
    </citation>
    <scope>NUCLEOTIDE SEQUENCE [LARGE SCALE GENOMIC DNA]</scope>
    <source>
        <strain evidence="2 3">OWC-G53F</strain>
    </source>
</reference>
<name>A0A2S6H8N7_9GAMM</name>
<dbReference type="AlphaFoldDB" id="A0A2S6H8N7"/>
<dbReference type="Pfam" id="PF13304">
    <property type="entry name" value="AAA_21"/>
    <property type="match status" value="1"/>
</dbReference>